<dbReference type="Proteomes" id="UP000593892">
    <property type="component" value="Chromosome"/>
</dbReference>
<feature type="compositionally biased region" description="Low complexity" evidence="1">
    <location>
        <begin position="16"/>
        <end position="26"/>
    </location>
</feature>
<dbReference type="Pfam" id="PF03452">
    <property type="entry name" value="Anp1"/>
    <property type="match status" value="2"/>
</dbReference>
<evidence type="ECO:0000313" key="2">
    <source>
        <dbReference type="EMBL" id="QOY91047.1"/>
    </source>
</evidence>
<dbReference type="Gene3D" id="3.90.550.10">
    <property type="entry name" value="Spore Coat Polysaccharide Biosynthesis Protein SpsA, Chain A"/>
    <property type="match status" value="2"/>
</dbReference>
<dbReference type="InterPro" id="IPR029044">
    <property type="entry name" value="Nucleotide-diphossugar_trans"/>
</dbReference>
<organism evidence="2 3">
    <name type="scientific">Paludibaculum fermentans</name>
    <dbReference type="NCBI Taxonomy" id="1473598"/>
    <lineage>
        <taxon>Bacteria</taxon>
        <taxon>Pseudomonadati</taxon>
        <taxon>Acidobacteriota</taxon>
        <taxon>Terriglobia</taxon>
        <taxon>Bryobacterales</taxon>
        <taxon>Bryobacteraceae</taxon>
        <taxon>Paludibaculum</taxon>
    </lineage>
</organism>
<reference evidence="2 3" key="1">
    <citation type="submission" date="2020-10" db="EMBL/GenBank/DDBJ databases">
        <title>Complete genome sequence of Paludibaculum fermentans P105T, a facultatively anaerobic acidobacterium capable of dissimilatory Fe(III) reduction.</title>
        <authorList>
            <person name="Dedysh S.N."/>
            <person name="Beletsky A.V."/>
            <person name="Kulichevskaya I.S."/>
            <person name="Mardanov A.V."/>
            <person name="Ravin N.V."/>
        </authorList>
    </citation>
    <scope>NUCLEOTIDE SEQUENCE [LARGE SCALE GENOMIC DNA]</scope>
    <source>
        <strain evidence="2 3">P105</strain>
    </source>
</reference>
<dbReference type="SUPFAM" id="SSF53448">
    <property type="entry name" value="Nucleotide-diphospho-sugar transferases"/>
    <property type="match status" value="1"/>
</dbReference>
<sequence>MFRSRTEESVEQSEAMPGSVPGGSMPPRVCILTPVKDATPHLDRYFECLLRLDYPRERLSLGLLESDSTDGTLLQLQSKLSQLQPHFKSARVWNRNFGFHLPDGVPRWAPSQQLPRRAALARSRNYLASVALGDADWALWIDVDLVDYPPDVLNRLLATRKDIVHPHCVKVPGGRSFDWNAWKDQQSLLMHDLRGRGELVELDSVGGTMLLVRADLHREGLIFPPFPYGRLHPKARRRGGRALGWLARLAGRLVPGEIETEGFAMMAHDMGVPCWGMPQLEVRHKDA</sequence>
<gene>
    <name evidence="2" type="ORF">IRI77_14205</name>
</gene>
<evidence type="ECO:0008006" key="4">
    <source>
        <dbReference type="Google" id="ProtNLM"/>
    </source>
</evidence>
<dbReference type="RefSeq" id="WP_194452702.1">
    <property type="nucleotide sequence ID" value="NZ_CP063849.1"/>
</dbReference>
<dbReference type="AlphaFoldDB" id="A0A7S7NWG7"/>
<dbReference type="PANTHER" id="PTHR43083:SF6">
    <property type="entry name" value="MANNAN POLYMERASE COMPLEXES SUBUNIT MNN9"/>
    <property type="match status" value="1"/>
</dbReference>
<feature type="region of interest" description="Disordered" evidence="1">
    <location>
        <begin position="1"/>
        <end position="26"/>
    </location>
</feature>
<dbReference type="InterPro" id="IPR052086">
    <property type="entry name" value="Mannan_Polymerase_Subunit"/>
</dbReference>
<dbReference type="PANTHER" id="PTHR43083">
    <property type="entry name" value="MANNAN POLYMERASE II"/>
    <property type="match status" value="1"/>
</dbReference>
<dbReference type="EMBL" id="CP063849">
    <property type="protein sequence ID" value="QOY91047.1"/>
    <property type="molecule type" value="Genomic_DNA"/>
</dbReference>
<evidence type="ECO:0000256" key="1">
    <source>
        <dbReference type="SAM" id="MobiDB-lite"/>
    </source>
</evidence>
<accession>A0A7S7NWG7</accession>
<protein>
    <recommendedName>
        <fullName evidence="4">Glycosyltransferase family 2 protein</fullName>
    </recommendedName>
</protein>
<evidence type="ECO:0000313" key="3">
    <source>
        <dbReference type="Proteomes" id="UP000593892"/>
    </source>
</evidence>
<proteinExistence type="predicted"/>
<dbReference type="KEGG" id="pfer:IRI77_14205"/>
<name>A0A7S7NWG7_PALFE</name>
<keyword evidence="3" id="KW-1185">Reference proteome</keyword>